<keyword evidence="3 7" id="KW-0064">Aspartyl protease</keyword>
<keyword evidence="4 7" id="KW-0378">Hydrolase</keyword>
<dbReference type="InterPro" id="IPR032799">
    <property type="entry name" value="TAXi_C"/>
</dbReference>
<gene>
    <name evidence="9" type="ORF">HRI_003741500</name>
    <name evidence="10" type="ORF">HRI_003742100</name>
</gene>
<evidence type="ECO:0000313" key="11">
    <source>
        <dbReference type="Proteomes" id="UP001165190"/>
    </source>
</evidence>
<organism evidence="9 11">
    <name type="scientific">Hibiscus trionum</name>
    <name type="common">Flower of an hour</name>
    <dbReference type="NCBI Taxonomy" id="183268"/>
    <lineage>
        <taxon>Eukaryota</taxon>
        <taxon>Viridiplantae</taxon>
        <taxon>Streptophyta</taxon>
        <taxon>Embryophyta</taxon>
        <taxon>Tracheophyta</taxon>
        <taxon>Spermatophyta</taxon>
        <taxon>Magnoliopsida</taxon>
        <taxon>eudicotyledons</taxon>
        <taxon>Gunneridae</taxon>
        <taxon>Pentapetalae</taxon>
        <taxon>rosids</taxon>
        <taxon>malvids</taxon>
        <taxon>Malvales</taxon>
        <taxon>Malvaceae</taxon>
        <taxon>Malvoideae</taxon>
        <taxon>Hibiscus</taxon>
    </lineage>
</organism>
<dbReference type="PANTHER" id="PTHR47967">
    <property type="entry name" value="OS07G0603500 PROTEIN-RELATED"/>
    <property type="match status" value="1"/>
</dbReference>
<feature type="active site" evidence="6">
    <location>
        <position position="365"/>
    </location>
</feature>
<feature type="domain" description="Peptidase A1" evidence="8">
    <location>
        <begin position="128"/>
        <end position="484"/>
    </location>
</feature>
<dbReference type="InterPro" id="IPR001461">
    <property type="entry name" value="Aspartic_peptidase_A1"/>
</dbReference>
<evidence type="ECO:0000256" key="7">
    <source>
        <dbReference type="RuleBase" id="RU000454"/>
    </source>
</evidence>
<evidence type="ECO:0000256" key="1">
    <source>
        <dbReference type="ARBA" id="ARBA00007447"/>
    </source>
</evidence>
<comment type="caution">
    <text evidence="9">The sequence shown here is derived from an EMBL/GenBank/DDBJ whole genome shotgun (WGS) entry which is preliminary data.</text>
</comment>
<proteinExistence type="inferred from homology"/>
<evidence type="ECO:0000256" key="4">
    <source>
        <dbReference type="ARBA" id="ARBA00022801"/>
    </source>
</evidence>
<evidence type="ECO:0000313" key="9">
    <source>
        <dbReference type="EMBL" id="GMJ00723.1"/>
    </source>
</evidence>
<dbReference type="Proteomes" id="UP001165190">
    <property type="component" value="Unassembled WGS sequence"/>
</dbReference>
<dbReference type="InterPro" id="IPR033121">
    <property type="entry name" value="PEPTIDASE_A1"/>
</dbReference>
<dbReference type="PANTHER" id="PTHR47967:SF37">
    <property type="entry name" value="ASPARTIC PROTEINASE NEPENTHESIN-1-LIKE"/>
    <property type="match status" value="1"/>
</dbReference>
<name>A0A9W7IQA1_HIBTR</name>
<dbReference type="PRINTS" id="PR00792">
    <property type="entry name" value="PEPSIN"/>
</dbReference>
<dbReference type="SUPFAM" id="SSF50630">
    <property type="entry name" value="Acid proteases"/>
    <property type="match status" value="1"/>
</dbReference>
<sequence length="491" mass="54864">MFGFGFGFRPCKMDRSILFVLLSLSLFFSDCKFPFHVHAFRSNHGAAKFKLIHRHSPELGNYPGTTLGPPSSARERLRQLMRSDNARLHTITRRLFPRRKNDHVEMQHNPNLVELPIRSAADIGTGQYFVSFRVGSPPRKFIMIIDTGSSLTWMKCKYKCKSCFKDRASQHERILNAKTSRTFRPIPCSSDMCKLDLARSFSLQHCPRPSAPCSYDYRYSDGTTVLGLFGNETAIVRLTDGRKFKMPGVMIGCSETIFGEFHDIDGVMGLGFEWHSFALKAAKKFGYKFSYCLVDHLSPSNLVNFLVFGEVNDPTTPEMQYTELILGIVNPYYAVNVSGISVDGKMLDIPSHVWDIRSGGGVIVDSGCSLTQLVSPAFDRVVAAFEVPLSKFKKLSRGSEGPEPEICFDDAGYKESMMPKLVIHFADGATLTPPVKSYVLDAAEGEKCVGFTSTPWPGSTVIGNILQQNHLWEFDLLNSRLGFAPSSCTFE</sequence>
<dbReference type="FunFam" id="2.40.70.10:FF:000033">
    <property type="entry name" value="Aspartyl protease family protein"/>
    <property type="match status" value="1"/>
</dbReference>
<evidence type="ECO:0000259" key="8">
    <source>
        <dbReference type="PROSITE" id="PS51767"/>
    </source>
</evidence>
<dbReference type="PROSITE" id="PS51767">
    <property type="entry name" value="PEPTIDASE_A1"/>
    <property type="match status" value="1"/>
</dbReference>
<dbReference type="InterPro" id="IPR032861">
    <property type="entry name" value="TAXi_N"/>
</dbReference>
<evidence type="ECO:0000313" key="10">
    <source>
        <dbReference type="EMBL" id="GMJ00729.1"/>
    </source>
</evidence>
<reference evidence="9" key="1">
    <citation type="submission" date="2023-05" db="EMBL/GenBank/DDBJ databases">
        <title>Genome and transcriptome analyses reveal genes involved in the formation of fine ridges on petal epidermal cells in Hibiscus trionum.</title>
        <authorList>
            <person name="Koshimizu S."/>
            <person name="Masuda S."/>
            <person name="Ishii T."/>
            <person name="Shirasu K."/>
            <person name="Hoshino A."/>
            <person name="Arita M."/>
        </authorList>
    </citation>
    <scope>NUCLEOTIDE SEQUENCE</scope>
    <source>
        <strain evidence="9">Hamamatsu line</strain>
    </source>
</reference>
<evidence type="ECO:0000256" key="6">
    <source>
        <dbReference type="PIRSR" id="PIRSR601461-1"/>
    </source>
</evidence>
<dbReference type="Pfam" id="PF14541">
    <property type="entry name" value="TAXi_C"/>
    <property type="match status" value="1"/>
</dbReference>
<keyword evidence="2 7" id="KW-0645">Protease</keyword>
<dbReference type="Pfam" id="PF14543">
    <property type="entry name" value="TAXi_N"/>
    <property type="match status" value="1"/>
</dbReference>
<dbReference type="Gene3D" id="2.40.70.10">
    <property type="entry name" value="Acid Proteases"/>
    <property type="match status" value="2"/>
</dbReference>
<dbReference type="EMBL" id="BSYR01000035">
    <property type="protein sequence ID" value="GMJ00729.1"/>
    <property type="molecule type" value="Genomic_DNA"/>
</dbReference>
<accession>A0A9W7IQA1</accession>
<dbReference type="AlphaFoldDB" id="A0A9W7IQA1"/>
<dbReference type="InterPro" id="IPR021109">
    <property type="entry name" value="Peptidase_aspartic_dom_sf"/>
</dbReference>
<dbReference type="InterPro" id="IPR034161">
    <property type="entry name" value="Pepsin-like_plant"/>
</dbReference>
<keyword evidence="11" id="KW-1185">Reference proteome</keyword>
<feature type="active site" evidence="6">
    <location>
        <position position="146"/>
    </location>
</feature>
<dbReference type="InterPro" id="IPR001969">
    <property type="entry name" value="Aspartic_peptidase_AS"/>
</dbReference>
<evidence type="ECO:0000256" key="3">
    <source>
        <dbReference type="ARBA" id="ARBA00022750"/>
    </source>
</evidence>
<dbReference type="EMBL" id="BSYR01000035">
    <property type="protein sequence ID" value="GMJ00723.1"/>
    <property type="molecule type" value="Genomic_DNA"/>
</dbReference>
<evidence type="ECO:0000256" key="5">
    <source>
        <dbReference type="ARBA" id="ARBA00023180"/>
    </source>
</evidence>
<dbReference type="GO" id="GO:0006508">
    <property type="term" value="P:proteolysis"/>
    <property type="evidence" value="ECO:0007669"/>
    <property type="project" value="UniProtKB-KW"/>
</dbReference>
<keyword evidence="5" id="KW-0325">Glycoprotein</keyword>
<dbReference type="PROSITE" id="PS00141">
    <property type="entry name" value="ASP_PROTEASE"/>
    <property type="match status" value="1"/>
</dbReference>
<evidence type="ECO:0000256" key="2">
    <source>
        <dbReference type="ARBA" id="ARBA00022670"/>
    </source>
</evidence>
<dbReference type="OrthoDB" id="2747330at2759"/>
<dbReference type="CDD" id="cd05476">
    <property type="entry name" value="pepsin_A_like_plant"/>
    <property type="match status" value="1"/>
</dbReference>
<comment type="similarity">
    <text evidence="1 7">Belongs to the peptidase A1 family.</text>
</comment>
<protein>
    <submittedName>
        <fullName evidence="9">NANA</fullName>
    </submittedName>
</protein>
<dbReference type="GO" id="GO:0004190">
    <property type="term" value="F:aspartic-type endopeptidase activity"/>
    <property type="evidence" value="ECO:0007669"/>
    <property type="project" value="UniProtKB-KW"/>
</dbReference>
<dbReference type="InterPro" id="IPR051708">
    <property type="entry name" value="Plant_Aspart_Prot_A1"/>
</dbReference>